<keyword evidence="10 13" id="KW-1133">Transmembrane helix</keyword>
<dbReference type="EMBL" id="JAPDPJ010000012">
    <property type="protein sequence ID" value="MCW3786293.1"/>
    <property type="molecule type" value="Genomic_DNA"/>
</dbReference>
<evidence type="ECO:0000256" key="9">
    <source>
        <dbReference type="ARBA" id="ARBA00022840"/>
    </source>
</evidence>
<dbReference type="Gene3D" id="2.130.10.10">
    <property type="entry name" value="YVTN repeat-like/Quinoprotein amine dehydrogenase"/>
    <property type="match status" value="2"/>
</dbReference>
<evidence type="ECO:0000256" key="12">
    <source>
        <dbReference type="SAM" id="Coils"/>
    </source>
</evidence>
<dbReference type="InterPro" id="IPR013783">
    <property type="entry name" value="Ig-like_fold"/>
</dbReference>
<dbReference type="Pfam" id="PF07494">
    <property type="entry name" value="Reg_prop"/>
    <property type="match status" value="2"/>
</dbReference>
<evidence type="ECO:0000256" key="8">
    <source>
        <dbReference type="ARBA" id="ARBA00022777"/>
    </source>
</evidence>
<dbReference type="EC" id="2.7.13.3" evidence="3"/>
<dbReference type="Gene3D" id="1.10.287.130">
    <property type="match status" value="1"/>
</dbReference>
<dbReference type="RefSeq" id="WP_301189859.1">
    <property type="nucleotide sequence ID" value="NZ_JAPDPJ010000012.1"/>
</dbReference>
<dbReference type="Pfam" id="PF02518">
    <property type="entry name" value="HATPase_c"/>
    <property type="match status" value="1"/>
</dbReference>
<keyword evidence="12" id="KW-0175">Coiled coil</keyword>
<dbReference type="Proteomes" id="UP001209229">
    <property type="component" value="Unassembled WGS sequence"/>
</dbReference>
<evidence type="ECO:0000256" key="4">
    <source>
        <dbReference type="ARBA" id="ARBA00022553"/>
    </source>
</evidence>
<dbReference type="SUPFAM" id="SSF63829">
    <property type="entry name" value="Calcium-dependent phosphotriesterase"/>
    <property type="match status" value="2"/>
</dbReference>
<dbReference type="InterPro" id="IPR003594">
    <property type="entry name" value="HATPase_dom"/>
</dbReference>
<dbReference type="PRINTS" id="PR00344">
    <property type="entry name" value="BCTRLSENSOR"/>
</dbReference>
<dbReference type="PANTHER" id="PTHR43547:SF2">
    <property type="entry name" value="HYBRID SIGNAL TRANSDUCTION HISTIDINE KINASE C"/>
    <property type="match status" value="1"/>
</dbReference>
<evidence type="ECO:0000256" key="1">
    <source>
        <dbReference type="ARBA" id="ARBA00000085"/>
    </source>
</evidence>
<dbReference type="SUPFAM" id="SSF101898">
    <property type="entry name" value="NHL repeat"/>
    <property type="match status" value="1"/>
</dbReference>
<sequence>MFEVISTEEGLPSSKVFSIAQDNNGFLWMGTVDGLARYDGSNFKVYPYIPNDTSSLPVSLITEIQPVKNNTLWLATRNLGIIKFDMVNEKFTHFVHKDDTPNALPFNNVEKFYLDEDSVLWGTNDFRYGFYYTEEKGFVVSRLPDKILEKNIEIENIVDSIGKLYNFSVTPDDICFEQFDKETIIISARQNGTFLFNKTNKRIVKLMDGPFNEATDIGCITKDNNSNIWVAKFNDGALFYSPVKRHFKNYLHFKNDHININNLFVRALNKNADGNIWIGTQTKGLIKFNPQSNSFKVYNKGNLSNGNLFSNKVRCIYYDKDSTMWVGTQGSLAQYLPQQDRFITYKVYDENKLQHDSRIYAIVEDDENNLWMANWDNVVKFNKTTHQITYYSKSFFGMDNIQHINLDNKGNLWISAEFGGIAVFNPKTEKIIKRHCMVDQWSKQNIFMTLQQNDSIFWAATSNSLYKINNDNDSIEIISPKDGLPTNNVVGLVFDGDKNLWLTTTRGIACFNTASQHITSYHKIDGLQSDEFVEGAHFYDAKTKEVLVGGIKGFNVFKPAELQPDTSKAIPQIIELNVLNKKITPNVVHNNTSILDKPIEYAHHINLHSSDKVFSFDIASINFVRPYKNKLAYQLIGFDDEEIIINAPTHEVTYTNLAPGAYTFVVKAANGYGIWNDKARKIEITIIPAFYQTIGFKLIIGFIVISLLLLFYFRRMNSVKRKRIILEKAVVDRTKKLYDANAELEEKTEEIEVQKEMLIAKNNELEEHKYGLEQLIEERTSELKEAKEKAEKANSLKSAFLQNMSHEIRTPMNAIIGFSDLLNDEKLTDAERKEFTKVIKSNGQALLHLINDILDISRIQAGSIEIIKEKFSFSTLFKDVISATLLNVDTEKQQTLQFIYPEHIEDFEIYSDYFRCKQIISNLLINAFKYTNEGFVNFDIQRINGSVIFKVKDSGVGIKKDDINRIFDRFEKISYNKTSHERGVGLGLAISKQLAKLLGGNITVKSKFGKGSEFEFIIY</sequence>
<dbReference type="AlphaFoldDB" id="A0AAE3M395"/>
<dbReference type="SUPFAM" id="SSF55874">
    <property type="entry name" value="ATPase domain of HSP90 chaperone/DNA topoisomerase II/histidine kinase"/>
    <property type="match status" value="1"/>
</dbReference>
<comment type="catalytic activity">
    <reaction evidence="1">
        <text>ATP + protein L-histidine = ADP + protein N-phospho-L-histidine.</text>
        <dbReference type="EC" id="2.7.13.3"/>
    </reaction>
</comment>
<evidence type="ECO:0000256" key="13">
    <source>
        <dbReference type="SAM" id="Phobius"/>
    </source>
</evidence>
<dbReference type="InterPro" id="IPR003661">
    <property type="entry name" value="HisK_dim/P_dom"/>
</dbReference>
<keyword evidence="6 13" id="KW-0812">Transmembrane</keyword>
<dbReference type="InterPro" id="IPR011110">
    <property type="entry name" value="Reg_prop"/>
</dbReference>
<evidence type="ECO:0000256" key="11">
    <source>
        <dbReference type="ARBA" id="ARBA00023136"/>
    </source>
</evidence>
<feature type="domain" description="Histidine kinase" evidence="14">
    <location>
        <begin position="803"/>
        <end position="1019"/>
    </location>
</feature>
<dbReference type="InterPro" id="IPR015943">
    <property type="entry name" value="WD40/YVTN_repeat-like_dom_sf"/>
</dbReference>
<keyword evidence="7" id="KW-0547">Nucleotide-binding</keyword>
<evidence type="ECO:0000256" key="10">
    <source>
        <dbReference type="ARBA" id="ARBA00022989"/>
    </source>
</evidence>
<reference evidence="15" key="1">
    <citation type="submission" date="2022-10" db="EMBL/GenBank/DDBJ databases">
        <authorList>
            <person name="Yu W.X."/>
        </authorList>
    </citation>
    <scope>NUCLEOTIDE SEQUENCE</scope>
    <source>
        <strain evidence="15">AAT</strain>
    </source>
</reference>
<evidence type="ECO:0000313" key="15">
    <source>
        <dbReference type="EMBL" id="MCW3786293.1"/>
    </source>
</evidence>
<evidence type="ECO:0000256" key="6">
    <source>
        <dbReference type="ARBA" id="ARBA00022692"/>
    </source>
</evidence>
<feature type="coiled-coil region" evidence="12">
    <location>
        <begin position="734"/>
        <end position="803"/>
    </location>
</feature>
<organism evidence="15 16">
    <name type="scientific">Plebeiibacterium sediminum</name>
    <dbReference type="NCBI Taxonomy" id="2992112"/>
    <lineage>
        <taxon>Bacteria</taxon>
        <taxon>Pseudomonadati</taxon>
        <taxon>Bacteroidota</taxon>
        <taxon>Bacteroidia</taxon>
        <taxon>Marinilabiliales</taxon>
        <taxon>Marinilabiliaceae</taxon>
        <taxon>Plebeiibacterium</taxon>
    </lineage>
</organism>
<dbReference type="SMART" id="SM00388">
    <property type="entry name" value="HisKA"/>
    <property type="match status" value="1"/>
</dbReference>
<evidence type="ECO:0000256" key="3">
    <source>
        <dbReference type="ARBA" id="ARBA00012438"/>
    </source>
</evidence>
<dbReference type="InterPro" id="IPR036097">
    <property type="entry name" value="HisK_dim/P_sf"/>
</dbReference>
<evidence type="ECO:0000313" key="16">
    <source>
        <dbReference type="Proteomes" id="UP001209229"/>
    </source>
</evidence>
<dbReference type="GO" id="GO:0016020">
    <property type="term" value="C:membrane"/>
    <property type="evidence" value="ECO:0007669"/>
    <property type="project" value="UniProtKB-SubCell"/>
</dbReference>
<comment type="caution">
    <text evidence="15">The sequence shown here is derived from an EMBL/GenBank/DDBJ whole genome shotgun (WGS) entry which is preliminary data.</text>
</comment>
<dbReference type="SUPFAM" id="SSF47384">
    <property type="entry name" value="Homodimeric domain of signal transducing histidine kinase"/>
    <property type="match status" value="1"/>
</dbReference>
<keyword evidence="9 15" id="KW-0067">ATP-binding</keyword>
<dbReference type="InterPro" id="IPR036890">
    <property type="entry name" value="HATPase_C_sf"/>
</dbReference>
<feature type="transmembrane region" description="Helical" evidence="13">
    <location>
        <begin position="689"/>
        <end position="713"/>
    </location>
</feature>
<keyword evidence="5" id="KW-0808">Transferase</keyword>
<protein>
    <recommendedName>
        <fullName evidence="3">histidine kinase</fullName>
        <ecNumber evidence="3">2.7.13.3</ecNumber>
    </recommendedName>
</protein>
<dbReference type="PANTHER" id="PTHR43547">
    <property type="entry name" value="TWO-COMPONENT HISTIDINE KINASE"/>
    <property type="match status" value="1"/>
</dbReference>
<accession>A0AAE3M395</accession>
<dbReference type="Pfam" id="PF00512">
    <property type="entry name" value="HisKA"/>
    <property type="match status" value="1"/>
</dbReference>
<dbReference type="FunFam" id="1.10.287.130:FF:000004">
    <property type="entry name" value="Ethylene receptor 1"/>
    <property type="match status" value="1"/>
</dbReference>
<dbReference type="InterPro" id="IPR011123">
    <property type="entry name" value="Y_Y_Y"/>
</dbReference>
<dbReference type="SMART" id="SM00387">
    <property type="entry name" value="HATPase_c"/>
    <property type="match status" value="1"/>
</dbReference>
<name>A0AAE3M395_9BACT</name>
<evidence type="ECO:0000256" key="5">
    <source>
        <dbReference type="ARBA" id="ARBA00022679"/>
    </source>
</evidence>
<dbReference type="GO" id="GO:0000155">
    <property type="term" value="F:phosphorelay sensor kinase activity"/>
    <property type="evidence" value="ECO:0007669"/>
    <property type="project" value="InterPro"/>
</dbReference>
<comment type="subcellular location">
    <subcellularLocation>
        <location evidence="2">Membrane</location>
    </subcellularLocation>
</comment>
<dbReference type="CDD" id="cd00082">
    <property type="entry name" value="HisKA"/>
    <property type="match status" value="1"/>
</dbReference>
<dbReference type="Gene3D" id="3.30.565.10">
    <property type="entry name" value="Histidine kinase-like ATPase, C-terminal domain"/>
    <property type="match status" value="1"/>
</dbReference>
<evidence type="ECO:0000256" key="2">
    <source>
        <dbReference type="ARBA" id="ARBA00004370"/>
    </source>
</evidence>
<keyword evidence="11 13" id="KW-0472">Membrane</keyword>
<dbReference type="InterPro" id="IPR004358">
    <property type="entry name" value="Sig_transdc_His_kin-like_C"/>
</dbReference>
<dbReference type="InterPro" id="IPR005467">
    <property type="entry name" value="His_kinase_dom"/>
</dbReference>
<dbReference type="Gene3D" id="2.60.40.10">
    <property type="entry name" value="Immunoglobulins"/>
    <property type="match status" value="1"/>
</dbReference>
<evidence type="ECO:0000259" key="14">
    <source>
        <dbReference type="PROSITE" id="PS50109"/>
    </source>
</evidence>
<keyword evidence="8" id="KW-0418">Kinase</keyword>
<proteinExistence type="predicted"/>
<keyword evidence="16" id="KW-1185">Reference proteome</keyword>
<dbReference type="Pfam" id="PF07495">
    <property type="entry name" value="Y_Y_Y"/>
    <property type="match status" value="1"/>
</dbReference>
<dbReference type="PROSITE" id="PS50109">
    <property type="entry name" value="HIS_KIN"/>
    <property type="match status" value="1"/>
</dbReference>
<keyword evidence="4" id="KW-0597">Phosphoprotein</keyword>
<evidence type="ECO:0000256" key="7">
    <source>
        <dbReference type="ARBA" id="ARBA00022741"/>
    </source>
</evidence>
<dbReference type="GO" id="GO:0005524">
    <property type="term" value="F:ATP binding"/>
    <property type="evidence" value="ECO:0007669"/>
    <property type="project" value="UniProtKB-KW"/>
</dbReference>
<gene>
    <name evidence="15" type="ORF">OM075_07435</name>
</gene>